<gene>
    <name evidence="2" type="ORF">JOC47_000427</name>
</gene>
<comment type="caution">
    <text evidence="2">The sequence shown here is derived from an EMBL/GenBank/DDBJ whole genome shotgun (WGS) entry which is preliminary data.</text>
</comment>
<dbReference type="EMBL" id="JAFBDQ010000002">
    <property type="protein sequence ID" value="MBM7555602.1"/>
    <property type="molecule type" value="Genomic_DNA"/>
</dbReference>
<dbReference type="Proteomes" id="UP000774000">
    <property type="component" value="Unassembled WGS sequence"/>
</dbReference>
<evidence type="ECO:0000313" key="2">
    <source>
        <dbReference type="EMBL" id="MBM7555602.1"/>
    </source>
</evidence>
<protein>
    <recommendedName>
        <fullName evidence="1">DUF5675 domain-containing protein</fullName>
    </recommendedName>
</protein>
<name>A0A938XU37_9FIRM</name>
<reference evidence="2" key="1">
    <citation type="submission" date="2021-01" db="EMBL/GenBank/DDBJ databases">
        <title>Genomic Encyclopedia of Type Strains, Phase IV (KMG-IV): sequencing the most valuable type-strain genomes for metagenomic binning, comparative biology and taxonomic classification.</title>
        <authorList>
            <person name="Goeker M."/>
        </authorList>
    </citation>
    <scope>NUCLEOTIDE SEQUENCE</scope>
    <source>
        <strain evidence="2">DSM 23230</strain>
    </source>
</reference>
<evidence type="ECO:0000259" key="1">
    <source>
        <dbReference type="Pfam" id="PF18925"/>
    </source>
</evidence>
<sequence length="133" mass="15027">MACMIKIVRYKETKDSTMGNLYLNGKKIGYTLELPWNENKQNESRIPAGNYNAFIREADTSSSWNYDVIQLKNVPNRTAIQIHRGNRPDHTVGCILPGLGKGLNRVWSSEKALNKLLNQAQDGGIKVVIRNKL</sequence>
<dbReference type="RefSeq" id="WP_204700330.1">
    <property type="nucleotide sequence ID" value="NZ_JAFBDQ010000002.1"/>
</dbReference>
<dbReference type="AlphaFoldDB" id="A0A938XU37"/>
<proteinExistence type="predicted"/>
<dbReference type="InterPro" id="IPR043732">
    <property type="entry name" value="DUF5675"/>
</dbReference>
<feature type="domain" description="DUF5675" evidence="1">
    <location>
        <begin position="7"/>
        <end position="120"/>
    </location>
</feature>
<dbReference type="Pfam" id="PF18925">
    <property type="entry name" value="DUF5675"/>
    <property type="match status" value="1"/>
</dbReference>
<organism evidence="2 3">
    <name type="scientific">Halanaerobacter jeridensis</name>
    <dbReference type="NCBI Taxonomy" id="706427"/>
    <lineage>
        <taxon>Bacteria</taxon>
        <taxon>Bacillati</taxon>
        <taxon>Bacillota</taxon>
        <taxon>Clostridia</taxon>
        <taxon>Halanaerobiales</taxon>
        <taxon>Halobacteroidaceae</taxon>
        <taxon>Halanaerobacter</taxon>
    </lineage>
</organism>
<evidence type="ECO:0000313" key="3">
    <source>
        <dbReference type="Proteomes" id="UP000774000"/>
    </source>
</evidence>
<accession>A0A938XU37</accession>
<keyword evidence="3" id="KW-1185">Reference proteome</keyword>